<evidence type="ECO:0000313" key="2">
    <source>
        <dbReference type="Proteomes" id="UP000320333"/>
    </source>
</evidence>
<evidence type="ECO:0000313" key="1">
    <source>
        <dbReference type="EMBL" id="TPX64699.1"/>
    </source>
</evidence>
<comment type="caution">
    <text evidence="1">The sequence shown here is derived from an EMBL/GenBank/DDBJ whole genome shotgun (WGS) entry which is preliminary data.</text>
</comment>
<dbReference type="AlphaFoldDB" id="A0A507EKB8"/>
<reference evidence="1 2" key="1">
    <citation type="journal article" date="2019" name="Sci. Rep.">
        <title>Comparative genomics of chytrid fungi reveal insights into the obligate biotrophic and pathogenic lifestyle of Synchytrium endobioticum.</title>
        <authorList>
            <person name="van de Vossenberg B.T.L.H."/>
            <person name="Warris S."/>
            <person name="Nguyen H.D.T."/>
            <person name="van Gent-Pelzer M.P.E."/>
            <person name="Joly D.L."/>
            <person name="van de Geest H.C."/>
            <person name="Bonants P.J.M."/>
            <person name="Smith D.S."/>
            <person name="Levesque C.A."/>
            <person name="van der Lee T.A.J."/>
        </authorList>
    </citation>
    <scope>NUCLEOTIDE SEQUENCE [LARGE SCALE GENOMIC DNA]</scope>
    <source>
        <strain evidence="1 2">CBS 675.73</strain>
    </source>
</reference>
<protein>
    <submittedName>
        <fullName evidence="1">Uncharacterized protein</fullName>
    </submittedName>
</protein>
<dbReference type="OrthoDB" id="2093847at2759"/>
<gene>
    <name evidence="1" type="ORF">CcCBS67573_g08348</name>
</gene>
<dbReference type="EMBL" id="QEAP01000533">
    <property type="protein sequence ID" value="TPX64699.1"/>
    <property type="molecule type" value="Genomic_DNA"/>
</dbReference>
<name>A0A507EKB8_9FUNG</name>
<sequence length="84" mass="9486">MSCAGFRFARIITNATVHHFDRKPEIHLYRNPANVVAIDMKGHPTYGRVFFEVPNHPPLQVAQRILKEVGLPDKLPLVGDKLSV</sequence>
<proteinExistence type="predicted"/>
<organism evidence="1 2">
    <name type="scientific">Chytriomyces confervae</name>
    <dbReference type="NCBI Taxonomy" id="246404"/>
    <lineage>
        <taxon>Eukaryota</taxon>
        <taxon>Fungi</taxon>
        <taxon>Fungi incertae sedis</taxon>
        <taxon>Chytridiomycota</taxon>
        <taxon>Chytridiomycota incertae sedis</taxon>
        <taxon>Chytridiomycetes</taxon>
        <taxon>Chytridiales</taxon>
        <taxon>Chytriomycetaceae</taxon>
        <taxon>Chytriomyces</taxon>
    </lineage>
</organism>
<accession>A0A507EKB8</accession>
<keyword evidence="2" id="KW-1185">Reference proteome</keyword>
<dbReference type="Proteomes" id="UP000320333">
    <property type="component" value="Unassembled WGS sequence"/>
</dbReference>